<dbReference type="PANTHER" id="PTHR42914">
    <property type="entry name" value="7-CYANO-7-DEAZAGUANINE SYNTHASE"/>
    <property type="match status" value="1"/>
</dbReference>
<dbReference type="SUPFAM" id="SSF52402">
    <property type="entry name" value="Adenine nucleotide alpha hydrolases-like"/>
    <property type="match status" value="1"/>
</dbReference>
<comment type="catalytic activity">
    <reaction evidence="9">
        <text>7-carboxy-7-carbaguanine + NH4(+) + 2 ATP = 7-cyano-7-carbaguanine + 2 AMP + 2 diphosphate + 2 H(+)</text>
        <dbReference type="Rhea" id="RHEA:27982"/>
        <dbReference type="ChEBI" id="CHEBI:15378"/>
        <dbReference type="ChEBI" id="CHEBI:28938"/>
        <dbReference type="ChEBI" id="CHEBI:30616"/>
        <dbReference type="ChEBI" id="CHEBI:33019"/>
        <dbReference type="ChEBI" id="CHEBI:45075"/>
        <dbReference type="ChEBI" id="CHEBI:61036"/>
        <dbReference type="ChEBI" id="CHEBI:456215"/>
        <dbReference type="EC" id="6.3.4.20"/>
    </reaction>
</comment>
<dbReference type="EMBL" id="MT142484">
    <property type="protein sequence ID" value="QJA82322.1"/>
    <property type="molecule type" value="Genomic_DNA"/>
</dbReference>
<evidence type="ECO:0000256" key="7">
    <source>
        <dbReference type="ARBA" id="ARBA00037993"/>
    </source>
</evidence>
<comment type="pathway">
    <text evidence="1">Purine metabolism; 7-cyano-7-deazaguanine biosynthesis.</text>
</comment>
<proteinExistence type="inferred from homology"/>
<evidence type="ECO:0000256" key="3">
    <source>
        <dbReference type="ARBA" id="ARBA00022723"/>
    </source>
</evidence>
<dbReference type="InterPro" id="IPR014729">
    <property type="entry name" value="Rossmann-like_a/b/a_fold"/>
</dbReference>
<evidence type="ECO:0000256" key="6">
    <source>
        <dbReference type="ARBA" id="ARBA00022840"/>
    </source>
</evidence>
<keyword evidence="3" id="KW-0479">Metal-binding</keyword>
<sequence length="266" mass="30115">MKAICVTSGGMDSISMALKMLHDGNEVVLFHGDLKQKSETGEHKAVEVIAKRLGVPSYFINISWLGELGGSSLTDIKHHIPLGFDSLYESTYIKKPGQEGVPEVGLWTPARNVVLLACAAAYAERFGAEAITWGANQSETAYPDNTIEFADRFSDMLELGCLKPPQVISPLYNLDKVEILLWGFSAGFRWVYDYTWSCDAGYEYPCGSCGCCCNRRFAFQEANKKNEQVVDRQIYINQHYFTDIYLEDLKKKCTPQMWMHRYLKKE</sequence>
<protein>
    <recommendedName>
        <fullName evidence="8">7-cyano-7-deazaguanine synthase</fullName>
        <ecNumber evidence="8">6.3.4.20</ecNumber>
    </recommendedName>
</protein>
<dbReference type="GO" id="GO:0005524">
    <property type="term" value="F:ATP binding"/>
    <property type="evidence" value="ECO:0007669"/>
    <property type="project" value="UniProtKB-KW"/>
</dbReference>
<evidence type="ECO:0000313" key="11">
    <source>
        <dbReference type="EMBL" id="QJA86281.1"/>
    </source>
</evidence>
<evidence type="ECO:0000256" key="2">
    <source>
        <dbReference type="ARBA" id="ARBA00022598"/>
    </source>
</evidence>
<dbReference type="PANTHER" id="PTHR42914:SF1">
    <property type="entry name" value="7-CYANO-7-DEAZAGUANINE SYNTHASE"/>
    <property type="match status" value="1"/>
</dbReference>
<reference evidence="11" key="1">
    <citation type="submission" date="2020-03" db="EMBL/GenBank/DDBJ databases">
        <title>The deep terrestrial virosphere.</title>
        <authorList>
            <person name="Holmfeldt K."/>
            <person name="Nilsson E."/>
            <person name="Simone D."/>
            <person name="Lopez-Fernandez M."/>
            <person name="Wu X."/>
            <person name="de Brujin I."/>
            <person name="Lundin D."/>
            <person name="Andersson A."/>
            <person name="Bertilsson S."/>
            <person name="Dopson M."/>
        </authorList>
    </citation>
    <scope>NUCLEOTIDE SEQUENCE</scope>
    <source>
        <strain evidence="10">MM415A00428</strain>
        <strain evidence="11">MM415B02099</strain>
    </source>
</reference>
<name>A0A6M3KXG6_9ZZZZ</name>
<evidence type="ECO:0000256" key="9">
    <source>
        <dbReference type="ARBA" id="ARBA00047890"/>
    </source>
</evidence>
<gene>
    <name evidence="10" type="ORF">MM415A00428_0040</name>
    <name evidence="11" type="ORF">MM415B02099_0004</name>
</gene>
<dbReference type="PIRSF" id="PIRSF006293">
    <property type="entry name" value="ExsB"/>
    <property type="match status" value="1"/>
</dbReference>
<keyword evidence="5" id="KW-0862">Zinc</keyword>
<dbReference type="GO" id="GO:0016874">
    <property type="term" value="F:ligase activity"/>
    <property type="evidence" value="ECO:0007669"/>
    <property type="project" value="UniProtKB-KW"/>
</dbReference>
<dbReference type="CDD" id="cd01995">
    <property type="entry name" value="QueC-like"/>
    <property type="match status" value="1"/>
</dbReference>
<evidence type="ECO:0000256" key="1">
    <source>
        <dbReference type="ARBA" id="ARBA00005061"/>
    </source>
</evidence>
<dbReference type="EMBL" id="MT142627">
    <property type="protein sequence ID" value="QJA86281.1"/>
    <property type="molecule type" value="Genomic_DNA"/>
</dbReference>
<keyword evidence="6" id="KW-0067">ATP-binding</keyword>
<keyword evidence="4" id="KW-0547">Nucleotide-binding</keyword>
<evidence type="ECO:0000313" key="10">
    <source>
        <dbReference type="EMBL" id="QJA82322.1"/>
    </source>
</evidence>
<evidence type="ECO:0000256" key="5">
    <source>
        <dbReference type="ARBA" id="ARBA00022833"/>
    </source>
</evidence>
<keyword evidence="2" id="KW-0436">Ligase</keyword>
<accession>A0A6M3KXG6</accession>
<dbReference type="EC" id="6.3.4.20" evidence="8"/>
<dbReference type="InterPro" id="IPR018317">
    <property type="entry name" value="QueC"/>
</dbReference>
<dbReference type="Pfam" id="PF06508">
    <property type="entry name" value="QueC"/>
    <property type="match status" value="1"/>
</dbReference>
<evidence type="ECO:0000256" key="8">
    <source>
        <dbReference type="ARBA" id="ARBA00039149"/>
    </source>
</evidence>
<evidence type="ECO:0000256" key="4">
    <source>
        <dbReference type="ARBA" id="ARBA00022741"/>
    </source>
</evidence>
<organism evidence="11">
    <name type="scientific">viral metagenome</name>
    <dbReference type="NCBI Taxonomy" id="1070528"/>
    <lineage>
        <taxon>unclassified sequences</taxon>
        <taxon>metagenomes</taxon>
        <taxon>organismal metagenomes</taxon>
    </lineage>
</organism>
<dbReference type="GO" id="GO:0046872">
    <property type="term" value="F:metal ion binding"/>
    <property type="evidence" value="ECO:0007669"/>
    <property type="project" value="UniProtKB-KW"/>
</dbReference>
<dbReference type="Gene3D" id="3.40.50.620">
    <property type="entry name" value="HUPs"/>
    <property type="match status" value="1"/>
</dbReference>
<comment type="similarity">
    <text evidence="7">Belongs to the QueC family.</text>
</comment>
<dbReference type="AlphaFoldDB" id="A0A6M3KXG6"/>